<feature type="transmembrane region" description="Helical" evidence="9">
    <location>
        <begin position="186"/>
        <end position="206"/>
    </location>
</feature>
<dbReference type="PROSITE" id="PS00211">
    <property type="entry name" value="ABC_TRANSPORTER_1"/>
    <property type="match status" value="1"/>
</dbReference>
<dbReference type="FunFam" id="3.40.50.300:FF:000604">
    <property type="entry name" value="ABC transporter B family member 28"/>
    <property type="match status" value="1"/>
</dbReference>
<keyword evidence="5" id="KW-0067">ATP-binding</keyword>
<keyword evidence="6 9" id="KW-1133">Transmembrane helix</keyword>
<dbReference type="GO" id="GO:0015421">
    <property type="term" value="F:ABC-type oligopeptide transporter activity"/>
    <property type="evidence" value="ECO:0007669"/>
    <property type="project" value="TreeGrafter"/>
</dbReference>
<dbReference type="InterPro" id="IPR039421">
    <property type="entry name" value="Type_1_exporter"/>
</dbReference>
<keyword evidence="13" id="KW-1185">Reference proteome</keyword>
<dbReference type="GO" id="GO:0090374">
    <property type="term" value="P:oligopeptide export from mitochondrion"/>
    <property type="evidence" value="ECO:0007669"/>
    <property type="project" value="TreeGrafter"/>
</dbReference>
<sequence length="1404" mass="153284">MSSEHADDASPPAGPRASWKHLFAFTRARHWTSLIAAIVASCAVAGFKTSLAVCMGLFFQIAADFASGDLSGPDTLKQGTDLCVVLCGLGAGHWLANTVFLSTWFLFGELQARSVREQMFETLLDKKMAWYDAQAEGVSSLLVRIETQTRELQLATSQVFGFLVSDFAVSLACIILSFIMSWRLTLALLATLPVSFFILAWISRPLEPAIRAQKGRLTTASKYTNSSFTGIDLVKVYNGFDQEVWQYTRAIRAATTQYLIQARCNAAQMGYAKFWIVSLFVVGFWYGIVLVDQGASAFQILTTFYATLTALQGIENLMPQWLVLAKGMSAGQALQDTIRSGNSRFGSTGPKRPNKPAECAGDIEVIDVSFAYPTSPGNIVLQKSSFFFPAGETCFVVGRSGSGKSTLGNLLVKFYEPLAGDILIDNQPLQTLDDQWVRNNITLIQQSNVLFNDTFFNNVALGSEDPENATAEQVRQACDSAMLHSTLAALPKGLDTLVGTGGYSLSGGQKQRLALARARLRDPPVLILDEATSGLDHVSKTLVMEALRTWRKGKTTIIITHDLTQIQDEDYVFVMDKSRLVQEGFRGALAKQTGGFFSTLLAATDDSEMSDVDETLSPIPIDDNMLTSPIMPKPPNPARFSDLFTRGFAPAPADAKQELQRRHYSSVLGDGTFRASLIRTQDLWGESSTAASDTRPSHKRWSSWGAGDPTRKRDHSVARSEGRASARDSIDIVRVAGQNIQATRTKRSTLTLASPTRSEGGTFDAFEKACHIEATTTADPDTPETKDDSEYASIPTIMRSVWGHLSPMDRLRLVGGMALCVVVAVAGPVFSYVFAGLLAAFWADTDKRESAGQKWAIILLVVSVVDGLATGFGRYLMEHAGQAWVNALRLEALKRILQQPRTWFDKPENAASRINECLDRNAEEMRNLVGRFTPMLIIVGVMVSTAIVWSLVISWKLTLVALSGVPVVVVAVQAFSWTSSRWETRCNRGAADTSAVLTETFTSIRVVKSLTLERHMGARYDASVASTFSLGVRRALYTSPIFGVYQSVNFFLLALIFFYAMLLMARTYEMSPEQLQQVSNLLVFSLGQAASLLGTVPQMSTSRATAARMLDYASLPDHSIDDSPEAGGSHKVTTPLPVRANHLEFAYDSRPDNHVLRNLNLEIEPNTCTAIVGSSGCGKSTFVSLLLALYAPSTPPMLWSDKPPQLTFAGIPFWEVDRQHLRSLMAFVPQTAFLFPATMAENISYGLGDMSPLRDAANIERAAKAAGLHEYIISLPSGYDTLIGEGGQALSGGQAQRVCIARALARRPKLLVLDEPTSALDAETAETVRHTIRRLVSDPAHKGMATVIVTHSKEMMQLAEDIVMLDSGRVVEQGGYEELLAKGGSFSRLLGGGSWQMTKEGLKM</sequence>
<dbReference type="GO" id="GO:0005524">
    <property type="term" value="F:ATP binding"/>
    <property type="evidence" value="ECO:0007669"/>
    <property type="project" value="UniProtKB-KW"/>
</dbReference>
<dbReference type="FunFam" id="3.40.50.300:FF:001471">
    <property type="entry name" value="P-loop containing nucleoside triphosphate hydrolase protein"/>
    <property type="match status" value="1"/>
</dbReference>
<dbReference type="EMBL" id="JAGPXD010000005">
    <property type="protein sequence ID" value="KAH7353961.1"/>
    <property type="molecule type" value="Genomic_DNA"/>
</dbReference>
<dbReference type="InterPro" id="IPR003593">
    <property type="entry name" value="AAA+_ATPase"/>
</dbReference>
<dbReference type="Gene3D" id="1.20.1560.10">
    <property type="entry name" value="ABC transporter type 1, transmembrane domain"/>
    <property type="match status" value="2"/>
</dbReference>
<dbReference type="SUPFAM" id="SSF52540">
    <property type="entry name" value="P-loop containing nucleoside triphosphate hydrolases"/>
    <property type="match status" value="2"/>
</dbReference>
<evidence type="ECO:0000256" key="9">
    <source>
        <dbReference type="SAM" id="Phobius"/>
    </source>
</evidence>
<feature type="domain" description="ABC transmembrane type-1" evidence="11">
    <location>
        <begin position="35"/>
        <end position="326"/>
    </location>
</feature>
<dbReference type="SUPFAM" id="SSF90123">
    <property type="entry name" value="ABC transporter transmembrane region"/>
    <property type="match status" value="2"/>
</dbReference>
<accession>A0A8K0X182</accession>
<dbReference type="InterPro" id="IPR017871">
    <property type="entry name" value="ABC_transporter-like_CS"/>
</dbReference>
<evidence type="ECO:0000256" key="4">
    <source>
        <dbReference type="ARBA" id="ARBA00022741"/>
    </source>
</evidence>
<dbReference type="CDD" id="cd18578">
    <property type="entry name" value="ABC_6TM_Pgp_ABCB1_D2_like"/>
    <property type="match status" value="1"/>
</dbReference>
<dbReference type="InterPro" id="IPR036640">
    <property type="entry name" value="ABC1_TM_sf"/>
</dbReference>
<evidence type="ECO:0000256" key="2">
    <source>
        <dbReference type="ARBA" id="ARBA00022448"/>
    </source>
</evidence>
<keyword evidence="2" id="KW-0813">Transport</keyword>
<feature type="transmembrane region" description="Helical" evidence="9">
    <location>
        <begin position="82"/>
        <end position="107"/>
    </location>
</feature>
<evidence type="ECO:0000313" key="12">
    <source>
        <dbReference type="EMBL" id="KAH7353961.1"/>
    </source>
</evidence>
<dbReference type="GO" id="GO:0016887">
    <property type="term" value="F:ATP hydrolysis activity"/>
    <property type="evidence" value="ECO:0007669"/>
    <property type="project" value="InterPro"/>
</dbReference>
<feature type="domain" description="ABC transmembrane type-1" evidence="11">
    <location>
        <begin position="814"/>
        <end position="1101"/>
    </location>
</feature>
<dbReference type="Pfam" id="PF00005">
    <property type="entry name" value="ABC_tran"/>
    <property type="match status" value="2"/>
</dbReference>
<dbReference type="SMART" id="SM00382">
    <property type="entry name" value="AAA"/>
    <property type="match status" value="2"/>
</dbReference>
<feature type="transmembrane region" description="Helical" evidence="9">
    <location>
        <begin position="855"/>
        <end position="876"/>
    </location>
</feature>
<dbReference type="Proteomes" id="UP000813385">
    <property type="component" value="Unassembled WGS sequence"/>
</dbReference>
<evidence type="ECO:0000256" key="3">
    <source>
        <dbReference type="ARBA" id="ARBA00022692"/>
    </source>
</evidence>
<evidence type="ECO:0000256" key="6">
    <source>
        <dbReference type="ARBA" id="ARBA00022989"/>
    </source>
</evidence>
<dbReference type="PROSITE" id="PS50929">
    <property type="entry name" value="ABC_TM1F"/>
    <property type="match status" value="2"/>
</dbReference>
<keyword evidence="7 9" id="KW-0472">Membrane</keyword>
<protein>
    <submittedName>
        <fullName evidence="12">Multidrug resistance protein</fullName>
    </submittedName>
</protein>
<dbReference type="PANTHER" id="PTHR43394:SF15">
    <property type="entry name" value="ALPHA-FACTOR-TRANSPORTING ATPASE"/>
    <property type="match status" value="1"/>
</dbReference>
<evidence type="ECO:0000259" key="10">
    <source>
        <dbReference type="PROSITE" id="PS50893"/>
    </source>
</evidence>
<evidence type="ECO:0000259" key="11">
    <source>
        <dbReference type="PROSITE" id="PS50929"/>
    </source>
</evidence>
<gene>
    <name evidence="12" type="ORF">B0T11DRAFT_342141</name>
</gene>
<dbReference type="InterPro" id="IPR027417">
    <property type="entry name" value="P-loop_NTPase"/>
</dbReference>
<dbReference type="PANTHER" id="PTHR43394">
    <property type="entry name" value="ATP-DEPENDENT PERMEASE MDL1, MITOCHONDRIAL"/>
    <property type="match status" value="1"/>
</dbReference>
<evidence type="ECO:0000256" key="1">
    <source>
        <dbReference type="ARBA" id="ARBA00004141"/>
    </source>
</evidence>
<keyword evidence="3 9" id="KW-0812">Transmembrane</keyword>
<evidence type="ECO:0000313" key="13">
    <source>
        <dbReference type="Proteomes" id="UP000813385"/>
    </source>
</evidence>
<feature type="domain" description="ABC transporter" evidence="10">
    <location>
        <begin position="363"/>
        <end position="602"/>
    </location>
</feature>
<dbReference type="InterPro" id="IPR003439">
    <property type="entry name" value="ABC_transporter-like_ATP-bd"/>
</dbReference>
<feature type="transmembrane region" description="Helical" evidence="9">
    <location>
        <begin position="271"/>
        <end position="291"/>
    </location>
</feature>
<feature type="compositionally biased region" description="Basic and acidic residues" evidence="8">
    <location>
        <begin position="709"/>
        <end position="724"/>
    </location>
</feature>
<dbReference type="Pfam" id="PF00664">
    <property type="entry name" value="ABC_membrane"/>
    <property type="match status" value="2"/>
</dbReference>
<keyword evidence="4" id="KW-0547">Nucleotide-binding</keyword>
<comment type="caution">
    <text evidence="12">The sequence shown here is derived from an EMBL/GenBank/DDBJ whole genome shotgun (WGS) entry which is preliminary data.</text>
</comment>
<feature type="transmembrane region" description="Helical" evidence="9">
    <location>
        <begin position="1042"/>
        <end position="1065"/>
    </location>
</feature>
<dbReference type="GO" id="GO:0005743">
    <property type="term" value="C:mitochondrial inner membrane"/>
    <property type="evidence" value="ECO:0007669"/>
    <property type="project" value="TreeGrafter"/>
</dbReference>
<reference evidence="12" key="1">
    <citation type="journal article" date="2021" name="Nat. Commun.">
        <title>Genetic determinants of endophytism in the Arabidopsis root mycobiome.</title>
        <authorList>
            <person name="Mesny F."/>
            <person name="Miyauchi S."/>
            <person name="Thiergart T."/>
            <person name="Pickel B."/>
            <person name="Atanasova L."/>
            <person name="Karlsson M."/>
            <person name="Huettel B."/>
            <person name="Barry K.W."/>
            <person name="Haridas S."/>
            <person name="Chen C."/>
            <person name="Bauer D."/>
            <person name="Andreopoulos W."/>
            <person name="Pangilinan J."/>
            <person name="LaButti K."/>
            <person name="Riley R."/>
            <person name="Lipzen A."/>
            <person name="Clum A."/>
            <person name="Drula E."/>
            <person name="Henrissat B."/>
            <person name="Kohler A."/>
            <person name="Grigoriev I.V."/>
            <person name="Martin F.M."/>
            <person name="Hacquard S."/>
        </authorList>
    </citation>
    <scope>NUCLEOTIDE SEQUENCE</scope>
    <source>
        <strain evidence="12">MPI-CAGE-AT-0016</strain>
    </source>
</reference>
<feature type="transmembrane region" description="Helical" evidence="9">
    <location>
        <begin position="935"/>
        <end position="953"/>
    </location>
</feature>
<organism evidence="12 13">
    <name type="scientific">Plectosphaerella cucumerina</name>
    <dbReference type="NCBI Taxonomy" id="40658"/>
    <lineage>
        <taxon>Eukaryota</taxon>
        <taxon>Fungi</taxon>
        <taxon>Dikarya</taxon>
        <taxon>Ascomycota</taxon>
        <taxon>Pezizomycotina</taxon>
        <taxon>Sordariomycetes</taxon>
        <taxon>Hypocreomycetidae</taxon>
        <taxon>Glomerellales</taxon>
        <taxon>Plectosphaerellaceae</taxon>
        <taxon>Plectosphaerella</taxon>
    </lineage>
</organism>
<feature type="transmembrane region" description="Helical" evidence="9">
    <location>
        <begin position="813"/>
        <end position="843"/>
    </location>
</feature>
<feature type="domain" description="ABC transporter" evidence="10">
    <location>
        <begin position="1138"/>
        <end position="1392"/>
    </location>
</feature>
<feature type="transmembrane region" description="Helical" evidence="9">
    <location>
        <begin position="34"/>
        <end position="62"/>
    </location>
</feature>
<dbReference type="CDD" id="cd18577">
    <property type="entry name" value="ABC_6TM_Pgp_ABCB1_D1_like"/>
    <property type="match status" value="1"/>
</dbReference>
<feature type="region of interest" description="Disordered" evidence="8">
    <location>
        <begin position="685"/>
        <end position="724"/>
    </location>
</feature>
<name>A0A8K0X182_9PEZI</name>
<dbReference type="PROSITE" id="PS50893">
    <property type="entry name" value="ABC_TRANSPORTER_2"/>
    <property type="match status" value="2"/>
</dbReference>
<dbReference type="Gene3D" id="3.40.50.300">
    <property type="entry name" value="P-loop containing nucleotide triphosphate hydrolases"/>
    <property type="match status" value="2"/>
</dbReference>
<dbReference type="OrthoDB" id="6500128at2759"/>
<evidence type="ECO:0000256" key="8">
    <source>
        <dbReference type="SAM" id="MobiDB-lite"/>
    </source>
</evidence>
<proteinExistence type="predicted"/>
<evidence type="ECO:0000256" key="5">
    <source>
        <dbReference type="ARBA" id="ARBA00022840"/>
    </source>
</evidence>
<comment type="subcellular location">
    <subcellularLocation>
        <location evidence="1">Membrane</location>
        <topology evidence="1">Multi-pass membrane protein</topology>
    </subcellularLocation>
</comment>
<dbReference type="InterPro" id="IPR011527">
    <property type="entry name" value="ABC1_TM_dom"/>
</dbReference>
<feature type="transmembrane region" description="Helical" evidence="9">
    <location>
        <begin position="159"/>
        <end position="180"/>
    </location>
</feature>
<evidence type="ECO:0000256" key="7">
    <source>
        <dbReference type="ARBA" id="ARBA00023136"/>
    </source>
</evidence>